<sequence>MNVGKQPWDGGQDRQKVKLSCRLFYRQQPCHNVCNSEIFSKRPVKI</sequence>
<reference evidence="1 2" key="2">
    <citation type="submission" date="2007-08" db="EMBL/GenBank/DDBJ databases">
        <authorList>
            <person name="Fulton L."/>
            <person name="Clifton S."/>
            <person name="Fulton B."/>
            <person name="Xu J."/>
            <person name="Minx P."/>
            <person name="Pepin K.H."/>
            <person name="Johnson M."/>
            <person name="Thiruvilangam P."/>
            <person name="Bhonagiri V."/>
            <person name="Nash W.E."/>
            <person name="Wang C."/>
            <person name="Mardis E.R."/>
            <person name="Wilson R.K."/>
        </authorList>
    </citation>
    <scope>NUCLEOTIDE SEQUENCE [LARGE SCALE GENOMIC DNA]</scope>
    <source>
        <strain evidence="1 2">DSM 753</strain>
    </source>
</reference>
<proteinExistence type="predicted"/>
<dbReference type="AlphaFoldDB" id="A7VVF1"/>
<gene>
    <name evidence="1" type="ORF">CLOLEP_02563</name>
</gene>
<comment type="caution">
    <text evidence="1">The sequence shown here is derived from an EMBL/GenBank/DDBJ whole genome shotgun (WGS) entry which is preliminary data.</text>
</comment>
<dbReference type="EMBL" id="ABCB02000019">
    <property type="protein sequence ID" value="EDO60951.1"/>
    <property type="molecule type" value="Genomic_DNA"/>
</dbReference>
<evidence type="ECO:0000313" key="1">
    <source>
        <dbReference type="EMBL" id="EDO60951.1"/>
    </source>
</evidence>
<name>A7VVF1_9FIRM</name>
<organism evidence="1 2">
    <name type="scientific">[Clostridium] leptum DSM 753</name>
    <dbReference type="NCBI Taxonomy" id="428125"/>
    <lineage>
        <taxon>Bacteria</taxon>
        <taxon>Bacillati</taxon>
        <taxon>Bacillota</taxon>
        <taxon>Clostridia</taxon>
        <taxon>Eubacteriales</taxon>
        <taxon>Oscillospiraceae</taxon>
        <taxon>Oscillospiraceae incertae sedis</taxon>
    </lineage>
</organism>
<reference evidence="1 2" key="1">
    <citation type="submission" date="2007-08" db="EMBL/GenBank/DDBJ databases">
        <title>Draft genome sequence of Clostridium leptum (DSM 753).</title>
        <authorList>
            <person name="Sudarsanam P."/>
            <person name="Ley R."/>
            <person name="Guruge J."/>
            <person name="Turnbaugh P.J."/>
            <person name="Mahowald M."/>
            <person name="Liep D."/>
            <person name="Gordon J."/>
        </authorList>
    </citation>
    <scope>NUCLEOTIDE SEQUENCE [LARGE SCALE GENOMIC DNA]</scope>
    <source>
        <strain evidence="1 2">DSM 753</strain>
    </source>
</reference>
<dbReference type="HOGENOM" id="CLU_3182088_0_0_9"/>
<protein>
    <submittedName>
        <fullName evidence="1">Uncharacterized protein</fullName>
    </submittedName>
</protein>
<evidence type="ECO:0000313" key="2">
    <source>
        <dbReference type="Proteomes" id="UP000003490"/>
    </source>
</evidence>
<accession>A7VVF1</accession>
<dbReference type="Proteomes" id="UP000003490">
    <property type="component" value="Unassembled WGS sequence"/>
</dbReference>